<dbReference type="PANTHER" id="PTHR47320:SF1">
    <property type="entry name" value="BIFUNCTIONAL URIDYLYLTRANSFERASE_URIDYLYL-REMOVING ENZYME"/>
    <property type="match status" value="1"/>
</dbReference>
<evidence type="ECO:0000259" key="10">
    <source>
        <dbReference type="PROSITE" id="PS51831"/>
    </source>
</evidence>
<dbReference type="GO" id="GO:0008893">
    <property type="term" value="F:guanosine-3',5'-bis(diphosphate) 3'-diphosphatase activity"/>
    <property type="evidence" value="ECO:0007669"/>
    <property type="project" value="UniProtKB-EC"/>
</dbReference>
<evidence type="ECO:0000256" key="6">
    <source>
        <dbReference type="ARBA" id="ARBA00023268"/>
    </source>
</evidence>
<dbReference type="PROSITE" id="PS51671">
    <property type="entry name" value="ACT"/>
    <property type="match status" value="2"/>
</dbReference>
<evidence type="ECO:0000313" key="12">
    <source>
        <dbReference type="Proteomes" id="UP000252707"/>
    </source>
</evidence>
<comment type="function">
    <text evidence="8">Modifies, by uridylylation and deuridylylation, the PII regulatory proteins (GlnB and homologs), in response to the nitrogen status of the cell that GlnD senses through the glutamine level. Under low glutamine levels, catalyzes the conversion of the PII proteins and UTP to PII-UMP and PPi, while under higher glutamine levels, GlnD hydrolyzes PII-UMP to PII and UMP (deuridylylation). Thus, controls uridylylation state and activity of the PII proteins, and plays an important role in the regulation of nitrogen metabolism.</text>
</comment>
<dbReference type="InterPro" id="IPR043519">
    <property type="entry name" value="NT_sf"/>
</dbReference>
<dbReference type="EC" id="2.7.7.59" evidence="8"/>
<evidence type="ECO:0000259" key="9">
    <source>
        <dbReference type="PROSITE" id="PS51671"/>
    </source>
</evidence>
<keyword evidence="12" id="KW-1185">Reference proteome</keyword>
<dbReference type="InterPro" id="IPR010043">
    <property type="entry name" value="UTase/UR"/>
</dbReference>
<comment type="catalytic activity">
    <reaction evidence="8">
        <text>[protein-PII]-uridylyl-L-tyrosine + H2O = [protein-PII]-L-tyrosine + UMP + H(+)</text>
        <dbReference type="Rhea" id="RHEA:48600"/>
        <dbReference type="Rhea" id="RHEA-COMP:12147"/>
        <dbReference type="Rhea" id="RHEA-COMP:12148"/>
        <dbReference type="ChEBI" id="CHEBI:15377"/>
        <dbReference type="ChEBI" id="CHEBI:15378"/>
        <dbReference type="ChEBI" id="CHEBI:46858"/>
        <dbReference type="ChEBI" id="CHEBI:57865"/>
        <dbReference type="ChEBI" id="CHEBI:90602"/>
    </reaction>
</comment>
<keyword evidence="2 8" id="KW-0548">Nucleotidyltransferase</keyword>
<keyword evidence="4 8" id="KW-0378">Hydrolase</keyword>
<dbReference type="CDD" id="cd00077">
    <property type="entry name" value="HDc"/>
    <property type="match status" value="1"/>
</dbReference>
<gene>
    <name evidence="8" type="primary">glnD</name>
    <name evidence="11" type="ORF">DFQ59_11539</name>
</gene>
<dbReference type="Pfam" id="PF03445">
    <property type="entry name" value="DUF294"/>
    <property type="match status" value="1"/>
</dbReference>
<protein>
    <recommendedName>
        <fullName evidence="8">Bifunctional uridylyltransferase/uridylyl-removing enzyme</fullName>
        <shortName evidence="8">UTase/UR</shortName>
    </recommendedName>
    <alternativeName>
        <fullName evidence="8">Bifunctional [protein-PII] modification enzyme</fullName>
    </alternativeName>
    <alternativeName>
        <fullName evidence="8">Bifunctional nitrogen sensor protein</fullName>
    </alternativeName>
    <domain>
        <recommendedName>
            <fullName evidence="8">[Protein-PII] uridylyltransferase</fullName>
            <shortName evidence="8">PII uridylyltransferase</shortName>
            <shortName evidence="8">UTase</shortName>
            <ecNumber evidence="8">2.7.7.59</ecNumber>
        </recommendedName>
    </domain>
    <domain>
        <recommendedName>
            <fullName evidence="8">[Protein-PII]-UMP uridylyl-removing enzyme</fullName>
            <shortName evidence="8">UR</shortName>
            <ecNumber evidence="8">3.1.4.-</ecNumber>
        </recommendedName>
    </domain>
</protein>
<dbReference type="SUPFAM" id="SSF81301">
    <property type="entry name" value="Nucleotidyltransferase"/>
    <property type="match status" value="1"/>
</dbReference>
<name>A0A369BT38_9GAMM</name>
<comment type="caution">
    <text evidence="8">Lacks conserved residue(s) required for the propagation of feature annotation.</text>
</comment>
<dbReference type="Pfam" id="PF08335">
    <property type="entry name" value="GlnD_UR_UTase"/>
    <property type="match status" value="1"/>
</dbReference>
<keyword evidence="1 8" id="KW-0808">Transferase</keyword>
<dbReference type="Gene3D" id="1.20.120.330">
    <property type="entry name" value="Nucleotidyltransferases domain 2"/>
    <property type="match status" value="1"/>
</dbReference>
<dbReference type="OrthoDB" id="9758038at2"/>
<keyword evidence="3" id="KW-0677">Repeat</keyword>
<evidence type="ECO:0000256" key="2">
    <source>
        <dbReference type="ARBA" id="ARBA00022695"/>
    </source>
</evidence>
<evidence type="ECO:0000256" key="4">
    <source>
        <dbReference type="ARBA" id="ARBA00022801"/>
    </source>
</evidence>
<dbReference type="SUPFAM" id="SSF81593">
    <property type="entry name" value="Nucleotidyltransferase substrate binding subunit/domain"/>
    <property type="match status" value="1"/>
</dbReference>
<keyword evidence="6 8" id="KW-0511">Multifunctional enzyme</keyword>
<comment type="activity regulation">
    <text evidence="8">Uridylyltransferase (UTase) activity is inhibited by glutamine, while glutamine activates uridylyl-removing (UR) activity.</text>
</comment>
<dbReference type="NCBIfam" id="TIGR01693">
    <property type="entry name" value="UTase_glnD"/>
    <property type="match status" value="1"/>
</dbReference>
<dbReference type="GO" id="GO:0008081">
    <property type="term" value="F:phosphoric diester hydrolase activity"/>
    <property type="evidence" value="ECO:0007669"/>
    <property type="project" value="UniProtKB-UniRule"/>
</dbReference>
<dbReference type="SMART" id="SM00471">
    <property type="entry name" value="HDc"/>
    <property type="match status" value="1"/>
</dbReference>
<evidence type="ECO:0000313" key="11">
    <source>
        <dbReference type="EMBL" id="RCX24820.1"/>
    </source>
</evidence>
<dbReference type="PROSITE" id="PS51831">
    <property type="entry name" value="HD"/>
    <property type="match status" value="1"/>
</dbReference>
<comment type="similarity">
    <text evidence="8">Belongs to the GlnD family.</text>
</comment>
<dbReference type="GO" id="GO:0008773">
    <property type="term" value="F:[protein-PII] uridylyltransferase activity"/>
    <property type="evidence" value="ECO:0007669"/>
    <property type="project" value="UniProtKB-UniRule"/>
</dbReference>
<dbReference type="InterPro" id="IPR005105">
    <property type="entry name" value="GlnD_Uridyltrans_N"/>
</dbReference>
<dbReference type="Proteomes" id="UP000252707">
    <property type="component" value="Unassembled WGS sequence"/>
</dbReference>
<dbReference type="CDD" id="cd04900">
    <property type="entry name" value="ACT_UUR-like_1"/>
    <property type="match status" value="1"/>
</dbReference>
<dbReference type="Pfam" id="PF01842">
    <property type="entry name" value="ACT"/>
    <property type="match status" value="1"/>
</dbReference>
<feature type="domain" description="HD" evidence="10">
    <location>
        <begin position="464"/>
        <end position="586"/>
    </location>
</feature>
<evidence type="ECO:0000256" key="7">
    <source>
        <dbReference type="ARBA" id="ARBA00047968"/>
    </source>
</evidence>
<dbReference type="RefSeq" id="WP_114281141.1">
    <property type="nucleotide sequence ID" value="NZ_QPJY01000015.1"/>
</dbReference>
<dbReference type="Gene3D" id="1.10.3210.10">
    <property type="entry name" value="Hypothetical protein af1432"/>
    <property type="match status" value="1"/>
</dbReference>
<evidence type="ECO:0000256" key="5">
    <source>
        <dbReference type="ARBA" id="ARBA00022842"/>
    </source>
</evidence>
<proteinExistence type="inferred from homology"/>
<dbReference type="SUPFAM" id="SSF109604">
    <property type="entry name" value="HD-domain/PDEase-like"/>
    <property type="match status" value="1"/>
</dbReference>
<comment type="catalytic activity">
    <reaction evidence="7">
        <text>guanosine 3',5'-bis(diphosphate) + H2O = GDP + diphosphate + H(+)</text>
        <dbReference type="Rhea" id="RHEA:14253"/>
        <dbReference type="ChEBI" id="CHEBI:15377"/>
        <dbReference type="ChEBI" id="CHEBI:15378"/>
        <dbReference type="ChEBI" id="CHEBI:33019"/>
        <dbReference type="ChEBI" id="CHEBI:58189"/>
        <dbReference type="ChEBI" id="CHEBI:77828"/>
        <dbReference type="EC" id="3.1.7.2"/>
    </reaction>
</comment>
<keyword evidence="5 8" id="KW-0460">Magnesium</keyword>
<organism evidence="11 12">
    <name type="scientific">Thioalbus denitrificans</name>
    <dbReference type="NCBI Taxonomy" id="547122"/>
    <lineage>
        <taxon>Bacteria</taxon>
        <taxon>Pseudomonadati</taxon>
        <taxon>Pseudomonadota</taxon>
        <taxon>Gammaproteobacteria</taxon>
        <taxon>Chromatiales</taxon>
        <taxon>Ectothiorhodospiraceae</taxon>
        <taxon>Thioalbus</taxon>
    </lineage>
</organism>
<dbReference type="CDD" id="cd05401">
    <property type="entry name" value="NT_GlnE_GlnD_like"/>
    <property type="match status" value="1"/>
</dbReference>
<dbReference type="InterPro" id="IPR003607">
    <property type="entry name" value="HD/PDEase_dom"/>
</dbReference>
<dbReference type="PANTHER" id="PTHR47320">
    <property type="entry name" value="BIFUNCTIONAL URIDYLYLTRANSFERASE/URIDYLYL-REMOVING ENZYME"/>
    <property type="match status" value="1"/>
</dbReference>
<dbReference type="InterPro" id="IPR013546">
    <property type="entry name" value="PII_UdlTrfase/GS_AdlTrfase"/>
</dbReference>
<dbReference type="AlphaFoldDB" id="A0A369BT38"/>
<feature type="region of interest" description="Uridylyltransferase" evidence="8">
    <location>
        <begin position="1"/>
        <end position="345"/>
    </location>
</feature>
<comment type="domain">
    <text evidence="8">Has four distinct domains: an N-terminal nucleotidyltransferase (NT) domain responsible for UTase activity, a central HD domain that encodes UR activity, and two C-terminal ACT domains that seem to have a role in glutamine sensing.</text>
</comment>
<dbReference type="EMBL" id="QPJY01000015">
    <property type="protein sequence ID" value="RCX24820.1"/>
    <property type="molecule type" value="Genomic_DNA"/>
</dbReference>
<dbReference type="EC" id="3.1.4.-" evidence="8"/>
<feature type="domain" description="ACT" evidence="9">
    <location>
        <begin position="706"/>
        <end position="791"/>
    </location>
</feature>
<dbReference type="HAMAP" id="MF_00277">
    <property type="entry name" value="PII_uridylyl_transf"/>
    <property type="match status" value="1"/>
</dbReference>
<dbReference type="InterPro" id="IPR002912">
    <property type="entry name" value="ACT_dom"/>
</dbReference>
<dbReference type="SUPFAM" id="SSF55021">
    <property type="entry name" value="ACT-like"/>
    <property type="match status" value="1"/>
</dbReference>
<feature type="domain" description="ACT" evidence="9">
    <location>
        <begin position="815"/>
        <end position="886"/>
    </location>
</feature>
<comment type="cofactor">
    <cofactor evidence="8">
        <name>Mg(2+)</name>
        <dbReference type="ChEBI" id="CHEBI:18420"/>
    </cofactor>
</comment>
<evidence type="ECO:0000256" key="1">
    <source>
        <dbReference type="ARBA" id="ARBA00022679"/>
    </source>
</evidence>
<dbReference type="Pfam" id="PF01966">
    <property type="entry name" value="HD"/>
    <property type="match status" value="1"/>
</dbReference>
<comment type="caution">
    <text evidence="11">The sequence shown here is derived from an EMBL/GenBank/DDBJ whole genome shotgun (WGS) entry which is preliminary data.</text>
</comment>
<dbReference type="InterPro" id="IPR006674">
    <property type="entry name" value="HD_domain"/>
</dbReference>
<dbReference type="Gene3D" id="3.30.70.260">
    <property type="match status" value="1"/>
</dbReference>
<dbReference type="InterPro" id="IPR045865">
    <property type="entry name" value="ACT-like_dom_sf"/>
</dbReference>
<comment type="catalytic activity">
    <reaction evidence="8">
        <text>[protein-PII]-L-tyrosine + UTP = [protein-PII]-uridylyl-L-tyrosine + diphosphate</text>
        <dbReference type="Rhea" id="RHEA:13673"/>
        <dbReference type="Rhea" id="RHEA-COMP:12147"/>
        <dbReference type="Rhea" id="RHEA-COMP:12148"/>
        <dbReference type="ChEBI" id="CHEBI:33019"/>
        <dbReference type="ChEBI" id="CHEBI:46398"/>
        <dbReference type="ChEBI" id="CHEBI:46858"/>
        <dbReference type="ChEBI" id="CHEBI:90602"/>
        <dbReference type="EC" id="2.7.7.59"/>
    </reaction>
</comment>
<sequence length="886" mass="101385">MEATALTDSELFDREGLESRLTGGGSPVTAFRGALKSGREVLRRRYLDGCHASELVTQQTALVDTLVVRAWRHLALADSPEVALVAVGGYGRGELFPCSDVDLLILLRGDDHDAWRDPIESFLRLLWDIGLEVGHSVRSLQDCTREAERDITIATSLMEARLLAGPEPLYRAMRAGAGPNHIWPSRKFFEAKREEQIQRHRKYHDTGYNLEPNVKGSPGGLRDIHMIGWVAKRHFGADTLYGLVEHGFLSEAEYRTLSDGQAFLWRVRFGLHLVTGRREDRLLFDHQRTLAEQFGYRDADHNLAVEQFMKRYYRTVRELRLLNELLLQLFQEAILYPDDQERPQPLNARFQLRKGFIEASSPRVFRRRPAALLEIFLLMAQHPEIKGVRAATIRLIRDHLHLIDDDFRANLASRSLFMELLRQPQGITHALRRMNSYGVLGVYIPAFGRIIGQMQYDLFHVYTVDEHTLFVLRNLRRLCVEEFTHEFPLCSELIRRIPKLELLYLGALFHDIAKGRGGDHSEIGAEEAETFCLHHGLSNYDARLVAWLVQHHLVLSVTAQRQDISDPDVINAFAAKVRDQVHLDYLYLLTVADIRGTNPTLWNSWKESLLYELYMATKRALRRGLENPIDKSDRIREVQEDARGQLLGSGLDPEEVRTFWNDQGEDYFLRYSADEIARHTQSILERGRDRTPLVLARRQTRRGGSEIFIYTHHREELFAATTSALERLGLNVVDARIITSISGFTLDAYIVLEEDGQPIQSDMRAAEIVAALEHVLSSPGDMALEVSRQIHRHLRHFRTRTEVNFYTDATNHRTVLELIAGDRPGLLAHVGRAFMEHGVRLQTAKITTLGERVEDIFFITDPQGLPFQDADRLGHLATAIRTQLDS</sequence>
<dbReference type="CDD" id="cd04899">
    <property type="entry name" value="ACT_ACR-UUR-like_2"/>
    <property type="match status" value="1"/>
</dbReference>
<dbReference type="PIRSF" id="PIRSF006288">
    <property type="entry name" value="PII_uridyltransf"/>
    <property type="match status" value="1"/>
</dbReference>
<accession>A0A369BT38</accession>
<evidence type="ECO:0000256" key="3">
    <source>
        <dbReference type="ARBA" id="ARBA00022737"/>
    </source>
</evidence>
<dbReference type="GO" id="GO:0006808">
    <property type="term" value="P:regulation of nitrogen utilization"/>
    <property type="evidence" value="ECO:0007669"/>
    <property type="project" value="UniProtKB-UniRule"/>
</dbReference>
<evidence type="ECO:0000256" key="8">
    <source>
        <dbReference type="HAMAP-Rule" id="MF_00277"/>
    </source>
</evidence>
<reference evidence="11 12" key="1">
    <citation type="submission" date="2018-07" db="EMBL/GenBank/DDBJ databases">
        <title>Genomic Encyclopedia of Type Strains, Phase IV (KMG-IV): sequencing the most valuable type-strain genomes for metagenomic binning, comparative biology and taxonomic classification.</title>
        <authorList>
            <person name="Goeker M."/>
        </authorList>
    </citation>
    <scope>NUCLEOTIDE SEQUENCE [LARGE SCALE GENOMIC DNA]</scope>
    <source>
        <strain evidence="11 12">DSM 26407</strain>
    </source>
</reference>